<sequence length="208" mass="23231">MIVKDILKKIFIFIDLENPIALITLLTIASIVIMVLRNHIAIAAISLSIISMAFALHFKEAIDVARFVGGVVSIYTVIALAIQIAVVGYMDIETLAINFLKIISIAFLSLIIIKHIDLAKMVKKLYRVSPNLAIAFTLSIKIIKSFVELWETINSIYRVNSSKGFVNKVKSLTLSVEAFISICIYIAIQSIESLITKLYKLYIENTTH</sequence>
<protein>
    <recommendedName>
        <fullName evidence="3">Cobalt ABC transporter permease</fullName>
    </recommendedName>
</protein>
<proteinExistence type="predicted"/>
<feature type="transmembrane region" description="Helical" evidence="1">
    <location>
        <begin position="67"/>
        <end position="89"/>
    </location>
</feature>
<keyword evidence="1" id="KW-0812">Transmembrane</keyword>
<reference evidence="2" key="1">
    <citation type="journal article" date="2020" name="mSystems">
        <title>Genome- and Community-Level Interaction Insights into Carbon Utilization and Element Cycling Functions of Hydrothermarchaeota in Hydrothermal Sediment.</title>
        <authorList>
            <person name="Zhou Z."/>
            <person name="Liu Y."/>
            <person name="Xu W."/>
            <person name="Pan J."/>
            <person name="Luo Z.H."/>
            <person name="Li M."/>
        </authorList>
    </citation>
    <scope>NUCLEOTIDE SEQUENCE [LARGE SCALE GENOMIC DNA]</scope>
    <source>
        <strain evidence="2">SpSt-1</strain>
    </source>
</reference>
<name>A0A7C5USQ5_9CREN</name>
<dbReference type="EMBL" id="DRUB01000049">
    <property type="protein sequence ID" value="HHR95749.1"/>
    <property type="molecule type" value="Genomic_DNA"/>
</dbReference>
<comment type="caution">
    <text evidence="2">The sequence shown here is derived from an EMBL/GenBank/DDBJ whole genome shotgun (WGS) entry which is preliminary data.</text>
</comment>
<feature type="transmembrane region" description="Helical" evidence="1">
    <location>
        <begin position="40"/>
        <end position="58"/>
    </location>
</feature>
<organism evidence="2">
    <name type="scientific">Ignisphaera aggregans</name>
    <dbReference type="NCBI Taxonomy" id="334771"/>
    <lineage>
        <taxon>Archaea</taxon>
        <taxon>Thermoproteota</taxon>
        <taxon>Thermoprotei</taxon>
        <taxon>Desulfurococcales</taxon>
        <taxon>Desulfurococcaceae</taxon>
        <taxon>Ignisphaera</taxon>
    </lineage>
</organism>
<accession>A0A7C5USQ5</accession>
<feature type="transmembrane region" description="Helical" evidence="1">
    <location>
        <begin position="95"/>
        <end position="113"/>
    </location>
</feature>
<evidence type="ECO:0008006" key="3">
    <source>
        <dbReference type="Google" id="ProtNLM"/>
    </source>
</evidence>
<feature type="transmembrane region" description="Helical" evidence="1">
    <location>
        <begin position="12"/>
        <end position="34"/>
    </location>
</feature>
<keyword evidence="1" id="KW-0472">Membrane</keyword>
<gene>
    <name evidence="2" type="ORF">ENL47_02750</name>
</gene>
<evidence type="ECO:0000256" key="1">
    <source>
        <dbReference type="SAM" id="Phobius"/>
    </source>
</evidence>
<dbReference type="AlphaFoldDB" id="A0A7C5USQ5"/>
<keyword evidence="1" id="KW-1133">Transmembrane helix</keyword>
<evidence type="ECO:0000313" key="2">
    <source>
        <dbReference type="EMBL" id="HHR95749.1"/>
    </source>
</evidence>